<feature type="region of interest" description="Disordered" evidence="15">
    <location>
        <begin position="211"/>
        <end position="231"/>
    </location>
</feature>
<dbReference type="CDD" id="cd08773">
    <property type="entry name" value="FpgNei_N"/>
    <property type="match status" value="1"/>
</dbReference>
<keyword evidence="12" id="KW-0511">Multifunctional enzyme</keyword>
<dbReference type="Pfam" id="PF06827">
    <property type="entry name" value="zf-FPG_IleRS"/>
    <property type="match status" value="1"/>
</dbReference>
<organism evidence="18 19">
    <name type="scientific">Streptomyces pakalii</name>
    <dbReference type="NCBI Taxonomy" id="3036494"/>
    <lineage>
        <taxon>Bacteria</taxon>
        <taxon>Bacillati</taxon>
        <taxon>Actinomycetota</taxon>
        <taxon>Actinomycetes</taxon>
        <taxon>Kitasatosporales</taxon>
        <taxon>Streptomycetaceae</taxon>
        <taxon>Streptomyces</taxon>
    </lineage>
</organism>
<dbReference type="InterPro" id="IPR000214">
    <property type="entry name" value="Znf_DNA_glyclase/AP_lyase"/>
</dbReference>
<evidence type="ECO:0000256" key="1">
    <source>
        <dbReference type="ARBA" id="ARBA00001668"/>
    </source>
</evidence>
<dbReference type="InterPro" id="IPR015886">
    <property type="entry name" value="H2TH_FPG"/>
</dbReference>
<evidence type="ECO:0000256" key="10">
    <source>
        <dbReference type="ARBA" id="ARBA00023204"/>
    </source>
</evidence>
<comment type="catalytic activity">
    <reaction evidence="1">
        <text>Hydrolysis of DNA containing ring-opened 7-methylguanine residues, releasing 2,6-diamino-4-hydroxy-5-(N-methyl)formamidopyrimidine.</text>
        <dbReference type="EC" id="3.2.2.23"/>
    </reaction>
</comment>
<comment type="cofactor">
    <cofactor evidence="2">
        <name>Zn(2+)</name>
        <dbReference type="ChEBI" id="CHEBI:29105"/>
    </cofactor>
</comment>
<dbReference type="SUPFAM" id="SSF46946">
    <property type="entry name" value="S13-like H2TH domain"/>
    <property type="match status" value="1"/>
</dbReference>
<evidence type="ECO:0000256" key="4">
    <source>
        <dbReference type="ARBA" id="ARBA00022723"/>
    </source>
</evidence>
<evidence type="ECO:0000256" key="5">
    <source>
        <dbReference type="ARBA" id="ARBA00022763"/>
    </source>
</evidence>
<protein>
    <submittedName>
        <fullName evidence="18">DNA-formamidopyrimidine glycosylase family protein</fullName>
    </submittedName>
</protein>
<evidence type="ECO:0000256" key="8">
    <source>
        <dbReference type="ARBA" id="ARBA00022833"/>
    </source>
</evidence>
<evidence type="ECO:0000256" key="15">
    <source>
        <dbReference type="SAM" id="MobiDB-lite"/>
    </source>
</evidence>
<dbReference type="Pfam" id="PF01149">
    <property type="entry name" value="Fapy_DNA_glyco"/>
    <property type="match status" value="1"/>
</dbReference>
<dbReference type="PROSITE" id="PS51068">
    <property type="entry name" value="FPG_CAT"/>
    <property type="match status" value="1"/>
</dbReference>
<dbReference type="Gene3D" id="1.10.8.50">
    <property type="match status" value="1"/>
</dbReference>
<dbReference type="SUPFAM" id="SSF57716">
    <property type="entry name" value="Glucocorticoid receptor-like (DNA-binding domain)"/>
    <property type="match status" value="1"/>
</dbReference>
<evidence type="ECO:0000256" key="2">
    <source>
        <dbReference type="ARBA" id="ARBA00001947"/>
    </source>
</evidence>
<accession>A0ABT7D7K3</accession>
<sequence length="259" mass="29162">MPELPDVEGFCRRLDDCGRGRCVTDVEVLDNAILRGVSARRLTSELTGQRLGVPWRRGKWLLAPTDDGPTLGWHFGMTGSLLCDTEHEEPHRHDRLLLTLDDGVRLHYRDQRKLKGVSWLREGEVDRLLEGLGPDASDVTRAELADALSGRRSTVKSALMNQSVLAGLGNLLSDEVLWRARIDPRTPARDLDAAAARTLHGAMRRTLRTSVRAERVPPRKSWLTGRRDEPAPTCPRCGRRLQTTRMSGRRTVWCPHCQK</sequence>
<keyword evidence="5" id="KW-0227">DNA damage</keyword>
<dbReference type="PANTHER" id="PTHR22993">
    <property type="entry name" value="FORMAMIDOPYRIMIDINE-DNA GLYCOSYLASE"/>
    <property type="match status" value="1"/>
</dbReference>
<evidence type="ECO:0000313" key="18">
    <source>
        <dbReference type="EMBL" id="MDJ1641789.1"/>
    </source>
</evidence>
<name>A0ABT7D7K3_9ACTN</name>
<proteinExistence type="inferred from homology"/>
<comment type="similarity">
    <text evidence="3">Belongs to the FPG family.</text>
</comment>
<dbReference type="PROSITE" id="PS51066">
    <property type="entry name" value="ZF_FPG_2"/>
    <property type="match status" value="1"/>
</dbReference>
<evidence type="ECO:0000256" key="7">
    <source>
        <dbReference type="ARBA" id="ARBA00022801"/>
    </source>
</evidence>
<evidence type="ECO:0000256" key="12">
    <source>
        <dbReference type="ARBA" id="ARBA00023268"/>
    </source>
</evidence>
<dbReference type="Proteomes" id="UP001237194">
    <property type="component" value="Unassembled WGS sequence"/>
</dbReference>
<keyword evidence="6 14" id="KW-0863">Zinc-finger</keyword>
<keyword evidence="8" id="KW-0862">Zinc</keyword>
<keyword evidence="10" id="KW-0234">DNA repair</keyword>
<comment type="caution">
    <text evidence="18">The sequence shown here is derived from an EMBL/GenBank/DDBJ whole genome shotgun (WGS) entry which is preliminary data.</text>
</comment>
<evidence type="ECO:0000313" key="19">
    <source>
        <dbReference type="Proteomes" id="UP001237194"/>
    </source>
</evidence>
<evidence type="ECO:0000259" key="17">
    <source>
        <dbReference type="PROSITE" id="PS51068"/>
    </source>
</evidence>
<dbReference type="InterPro" id="IPR012319">
    <property type="entry name" value="FPG_cat"/>
</dbReference>
<dbReference type="RefSeq" id="WP_283895265.1">
    <property type="nucleotide sequence ID" value="NZ_JARWAF010000006.1"/>
</dbReference>
<keyword evidence="11" id="KW-0456">Lyase</keyword>
<gene>
    <name evidence="18" type="ORF">P5W92_15395</name>
</gene>
<feature type="domain" description="Formamidopyrimidine-DNA glycosylase catalytic" evidence="17">
    <location>
        <begin position="2"/>
        <end position="115"/>
    </location>
</feature>
<dbReference type="Pfam" id="PF06831">
    <property type="entry name" value="H2TH"/>
    <property type="match status" value="1"/>
</dbReference>
<keyword evidence="4" id="KW-0479">Metal-binding</keyword>
<evidence type="ECO:0000259" key="16">
    <source>
        <dbReference type="PROSITE" id="PS51066"/>
    </source>
</evidence>
<keyword evidence="13" id="KW-0326">Glycosidase</keyword>
<evidence type="ECO:0000256" key="11">
    <source>
        <dbReference type="ARBA" id="ARBA00023239"/>
    </source>
</evidence>
<dbReference type="Gene3D" id="3.20.190.10">
    <property type="entry name" value="MutM-like, N-terminal"/>
    <property type="match status" value="1"/>
</dbReference>
<dbReference type="SMART" id="SM00898">
    <property type="entry name" value="Fapy_DNA_glyco"/>
    <property type="match status" value="1"/>
</dbReference>
<dbReference type="InterPro" id="IPR010663">
    <property type="entry name" value="Znf_FPG/IleRS"/>
</dbReference>
<keyword evidence="7" id="KW-0378">Hydrolase</keyword>
<dbReference type="SUPFAM" id="SSF81624">
    <property type="entry name" value="N-terminal domain of MutM-like DNA repair proteins"/>
    <property type="match status" value="1"/>
</dbReference>
<dbReference type="InterPro" id="IPR010979">
    <property type="entry name" value="Ribosomal_uS13-like_H2TH"/>
</dbReference>
<evidence type="ECO:0000256" key="9">
    <source>
        <dbReference type="ARBA" id="ARBA00023125"/>
    </source>
</evidence>
<keyword evidence="19" id="KW-1185">Reference proteome</keyword>
<dbReference type="InterPro" id="IPR035937">
    <property type="entry name" value="FPG_N"/>
</dbReference>
<dbReference type="EMBL" id="JARWAF010000006">
    <property type="protein sequence ID" value="MDJ1641789.1"/>
    <property type="molecule type" value="Genomic_DNA"/>
</dbReference>
<evidence type="ECO:0000256" key="3">
    <source>
        <dbReference type="ARBA" id="ARBA00009409"/>
    </source>
</evidence>
<reference evidence="18 19" key="1">
    <citation type="submission" date="2023-04" db="EMBL/GenBank/DDBJ databases">
        <title>A novel species of the genus Streptomyces: Streptomyces pakalii sp. nov. isolated from a Mexican soil jungle.</title>
        <authorList>
            <person name="Chavez-Hernandez M.A."/>
            <person name="Ortiz-Alvarez J."/>
            <person name="Villa-Tanaca L."/>
            <person name="Hernandez-Rodriguez C."/>
        </authorList>
    </citation>
    <scope>NUCLEOTIDE SEQUENCE [LARGE SCALE GENOMIC DNA]</scope>
    <source>
        <strain evidence="18 19">ENCB-J15</strain>
    </source>
</reference>
<evidence type="ECO:0000256" key="13">
    <source>
        <dbReference type="ARBA" id="ARBA00023295"/>
    </source>
</evidence>
<dbReference type="SMART" id="SM01232">
    <property type="entry name" value="H2TH"/>
    <property type="match status" value="1"/>
</dbReference>
<evidence type="ECO:0000256" key="6">
    <source>
        <dbReference type="ARBA" id="ARBA00022771"/>
    </source>
</evidence>
<keyword evidence="9" id="KW-0238">DNA-binding</keyword>
<evidence type="ECO:0000256" key="14">
    <source>
        <dbReference type="PROSITE-ProRule" id="PRU00391"/>
    </source>
</evidence>
<feature type="domain" description="FPG-type" evidence="16">
    <location>
        <begin position="222"/>
        <end position="259"/>
    </location>
</feature>
<dbReference type="PANTHER" id="PTHR22993:SF9">
    <property type="entry name" value="FORMAMIDOPYRIMIDINE-DNA GLYCOSYLASE"/>
    <property type="match status" value="1"/>
</dbReference>